<evidence type="ECO:0000313" key="2">
    <source>
        <dbReference type="Proteomes" id="UP000269945"/>
    </source>
</evidence>
<dbReference type="EMBL" id="CYRY02043063">
    <property type="protein sequence ID" value="VCX37185.1"/>
    <property type="molecule type" value="Genomic_DNA"/>
</dbReference>
<keyword evidence="2" id="KW-1185">Reference proteome</keyword>
<reference evidence="1 2" key="1">
    <citation type="submission" date="2018-10" db="EMBL/GenBank/DDBJ databases">
        <authorList>
            <person name="Ekblom R."/>
            <person name="Jareborg N."/>
        </authorList>
    </citation>
    <scope>NUCLEOTIDE SEQUENCE [LARGE SCALE GENOMIC DNA]</scope>
    <source>
        <tissue evidence="1">Muscle</tissue>
    </source>
</reference>
<gene>
    <name evidence="1" type="ORF">BN2614_LOCUS1</name>
</gene>
<name>A0A9X9M5M4_GULGU</name>
<protein>
    <submittedName>
        <fullName evidence="1">Uncharacterized protein</fullName>
    </submittedName>
</protein>
<proteinExistence type="predicted"/>
<dbReference type="Proteomes" id="UP000269945">
    <property type="component" value="Unassembled WGS sequence"/>
</dbReference>
<feature type="non-terminal residue" evidence="1">
    <location>
        <position position="47"/>
    </location>
</feature>
<organism evidence="1 2">
    <name type="scientific">Gulo gulo</name>
    <name type="common">Wolverine</name>
    <name type="synonym">Gluton</name>
    <dbReference type="NCBI Taxonomy" id="48420"/>
    <lineage>
        <taxon>Eukaryota</taxon>
        <taxon>Metazoa</taxon>
        <taxon>Chordata</taxon>
        <taxon>Craniata</taxon>
        <taxon>Vertebrata</taxon>
        <taxon>Euteleostomi</taxon>
        <taxon>Mammalia</taxon>
        <taxon>Eutheria</taxon>
        <taxon>Laurasiatheria</taxon>
        <taxon>Carnivora</taxon>
        <taxon>Caniformia</taxon>
        <taxon>Musteloidea</taxon>
        <taxon>Mustelidae</taxon>
        <taxon>Guloninae</taxon>
        <taxon>Gulo</taxon>
    </lineage>
</organism>
<comment type="caution">
    <text evidence="1">The sequence shown here is derived from an EMBL/GenBank/DDBJ whole genome shotgun (WGS) entry which is preliminary data.</text>
</comment>
<dbReference type="AlphaFoldDB" id="A0A9X9M5M4"/>
<evidence type="ECO:0000313" key="1">
    <source>
        <dbReference type="EMBL" id="VCX37185.1"/>
    </source>
</evidence>
<sequence length="47" mass="5272">MIESKEGGYDDEIMMTPNMQGIIMAIGKSRNVYDRCGPEAGFFKVQL</sequence>
<accession>A0A9X9M5M4</accession>